<dbReference type="Pfam" id="PF22755">
    <property type="entry name" value="E217_gp28"/>
    <property type="match status" value="1"/>
</dbReference>
<dbReference type="AlphaFoldDB" id="A0A2P5GVE0"/>
<evidence type="ECO:0000313" key="3">
    <source>
        <dbReference type="Proteomes" id="UP000237073"/>
    </source>
</evidence>
<keyword evidence="3" id="KW-1185">Reference proteome</keyword>
<gene>
    <name evidence="2" type="ORF">CHU32_03580</name>
    <name evidence="1" type="ORF">CHU33_19865</name>
</gene>
<organism evidence="2 4">
    <name type="scientific">Superficieibacter electus</name>
    <dbReference type="NCBI Taxonomy" id="2022662"/>
    <lineage>
        <taxon>Bacteria</taxon>
        <taxon>Pseudomonadati</taxon>
        <taxon>Pseudomonadota</taxon>
        <taxon>Gammaproteobacteria</taxon>
        <taxon>Enterobacterales</taxon>
        <taxon>Enterobacteriaceae</taxon>
        <taxon>Superficieibacter</taxon>
    </lineage>
</organism>
<evidence type="ECO:0000313" key="4">
    <source>
        <dbReference type="Proteomes" id="UP000247005"/>
    </source>
</evidence>
<dbReference type="InterPro" id="IPR054441">
    <property type="entry name" value="Gp28-like"/>
</dbReference>
<evidence type="ECO:0000313" key="2">
    <source>
        <dbReference type="EMBL" id="POP50517.1"/>
    </source>
</evidence>
<evidence type="ECO:0000313" key="1">
    <source>
        <dbReference type="EMBL" id="POP42328.1"/>
    </source>
</evidence>
<dbReference type="OrthoDB" id="6638297at2"/>
<reference evidence="3 4" key="1">
    <citation type="submission" date="2018-01" db="EMBL/GenBank/DDBJ databases">
        <title>Superficieibacter electus gen. nov., sp. nov., an extended-spectrum beta-lactamase possessing member of the Enterobacteriaceae family, isolated from intensive care unit surfaces.</title>
        <authorList>
            <person name="Potter R.F."/>
            <person name="D'Souza A.W."/>
        </authorList>
    </citation>
    <scope>NUCLEOTIDE SEQUENCE [LARGE SCALE GENOMIC DNA]</scope>
    <source>
        <strain evidence="2 4">BP-1</strain>
        <strain evidence="1 3">BP-2</strain>
    </source>
</reference>
<dbReference type="EMBL" id="PQGD01000002">
    <property type="protein sequence ID" value="POP50517.1"/>
    <property type="molecule type" value="Genomic_DNA"/>
</dbReference>
<proteinExistence type="predicted"/>
<protein>
    <submittedName>
        <fullName evidence="2">Uncharacterized protein</fullName>
    </submittedName>
</protein>
<sequence>MIPGGNLLNIALNVIGAQELEYYAFTGRQTNTAGYDVTSYAEAVSVVGSFQPVPRAQYANLGLDYQKTYWNFYVSADLLDVSRDVSGDQLVFDGRRYQCESVTPWRAIDGWNAVLCAEIGGA</sequence>
<dbReference type="Proteomes" id="UP000247005">
    <property type="component" value="Unassembled WGS sequence"/>
</dbReference>
<name>A0A2P5GVE0_9ENTR</name>
<dbReference type="Proteomes" id="UP000237073">
    <property type="component" value="Unassembled WGS sequence"/>
</dbReference>
<accession>A0A2P5GVE0</accession>
<dbReference type="RefSeq" id="WP_103677798.1">
    <property type="nucleotide sequence ID" value="NZ_PQGD01000002.1"/>
</dbReference>
<dbReference type="EMBL" id="PQGE01000020">
    <property type="protein sequence ID" value="POP42328.1"/>
    <property type="molecule type" value="Genomic_DNA"/>
</dbReference>
<comment type="caution">
    <text evidence="2">The sequence shown here is derived from an EMBL/GenBank/DDBJ whole genome shotgun (WGS) entry which is preliminary data.</text>
</comment>